<evidence type="ECO:0000313" key="3">
    <source>
        <dbReference type="Proteomes" id="UP000324022"/>
    </source>
</evidence>
<dbReference type="GO" id="GO:0005739">
    <property type="term" value="C:mitochondrion"/>
    <property type="evidence" value="ECO:0007669"/>
    <property type="project" value="TreeGrafter"/>
</dbReference>
<dbReference type="GO" id="GO:0004479">
    <property type="term" value="F:methionyl-tRNA formyltransferase activity"/>
    <property type="evidence" value="ECO:0007669"/>
    <property type="project" value="TreeGrafter"/>
</dbReference>
<feature type="domain" description="Formyl transferase N-terminal" evidence="1">
    <location>
        <begin position="20"/>
        <end position="96"/>
    </location>
</feature>
<keyword evidence="3" id="KW-1185">Reference proteome</keyword>
<dbReference type="SUPFAM" id="SSF53328">
    <property type="entry name" value="Formyltransferase"/>
    <property type="match status" value="1"/>
</dbReference>
<dbReference type="InterPro" id="IPR036477">
    <property type="entry name" value="Formyl_transf_N_sf"/>
</dbReference>
<sequence>MQHYTLPETLPMGERSILLTCSFGHLIPDMLLDRFPNPWQRINIHPSLLPQLRGAAPIQWALARSLTRSGVSIQTLEKGKFDTGKIVAQESFNFPPIDGGFLKVEQVMAARAAKLLVEMLSDFPRYWENSWEQIEDDRTFAPKLKAQHSVIRWDKMSAENVVARERGFGYLYPLSTTLCPPSQTSSASSFKPVAVNFSNTSTLPLIQVSQIDSTAISTLTQPTLPTGSALYSYPLDALLIRTHSHDTLLAVKTVKVAGKKSKTATDFYKAYRDRADPRTGLLMFQ</sequence>
<accession>A0A5C3ERN0</accession>
<evidence type="ECO:0000259" key="1">
    <source>
        <dbReference type="Pfam" id="PF00551"/>
    </source>
</evidence>
<dbReference type="InterPro" id="IPR002376">
    <property type="entry name" value="Formyl_transf_N"/>
</dbReference>
<dbReference type="EMBL" id="OOIN01000048">
    <property type="protein sequence ID" value="SPO32675.1"/>
    <property type="molecule type" value="Genomic_DNA"/>
</dbReference>
<protein>
    <submittedName>
        <fullName evidence="2">Related to methionyl-trna formyltransferase</fullName>
    </submittedName>
</protein>
<keyword evidence="2" id="KW-0808">Transferase</keyword>
<organism evidence="2 3">
    <name type="scientific">Ustilago trichophora</name>
    <dbReference type="NCBI Taxonomy" id="86804"/>
    <lineage>
        <taxon>Eukaryota</taxon>
        <taxon>Fungi</taxon>
        <taxon>Dikarya</taxon>
        <taxon>Basidiomycota</taxon>
        <taxon>Ustilaginomycotina</taxon>
        <taxon>Ustilaginomycetes</taxon>
        <taxon>Ustilaginales</taxon>
        <taxon>Ustilaginaceae</taxon>
        <taxon>Ustilago</taxon>
    </lineage>
</organism>
<dbReference type="Proteomes" id="UP000324022">
    <property type="component" value="Unassembled WGS sequence"/>
</dbReference>
<evidence type="ECO:0000313" key="2">
    <source>
        <dbReference type="EMBL" id="SPO32675.1"/>
    </source>
</evidence>
<dbReference type="AlphaFoldDB" id="A0A5C3ERN0"/>
<dbReference type="Gene3D" id="3.40.50.12230">
    <property type="match status" value="1"/>
</dbReference>
<dbReference type="Pfam" id="PF00551">
    <property type="entry name" value="Formyl_trans_N"/>
    <property type="match status" value="1"/>
</dbReference>
<reference evidence="2 3" key="1">
    <citation type="submission" date="2018-03" db="EMBL/GenBank/DDBJ databases">
        <authorList>
            <person name="Guldener U."/>
        </authorList>
    </citation>
    <scope>NUCLEOTIDE SEQUENCE [LARGE SCALE GENOMIC DNA]</scope>
    <source>
        <strain evidence="2 3">NBRC100155</strain>
    </source>
</reference>
<dbReference type="PANTHER" id="PTHR11138:SF5">
    <property type="entry name" value="METHIONYL-TRNA FORMYLTRANSFERASE, MITOCHONDRIAL"/>
    <property type="match status" value="1"/>
</dbReference>
<dbReference type="PANTHER" id="PTHR11138">
    <property type="entry name" value="METHIONYL-TRNA FORMYLTRANSFERASE"/>
    <property type="match status" value="1"/>
</dbReference>
<dbReference type="OrthoDB" id="10268103at2759"/>
<gene>
    <name evidence="2" type="ORF">UTRI_10261</name>
</gene>
<name>A0A5C3ERN0_9BASI</name>
<proteinExistence type="predicted"/>